<organism evidence="2 3">
    <name type="scientific">Chitinophaga flava</name>
    <dbReference type="NCBI Taxonomy" id="2259036"/>
    <lineage>
        <taxon>Bacteria</taxon>
        <taxon>Pseudomonadati</taxon>
        <taxon>Bacteroidota</taxon>
        <taxon>Chitinophagia</taxon>
        <taxon>Chitinophagales</taxon>
        <taxon>Chitinophagaceae</taxon>
        <taxon>Chitinophaga</taxon>
    </lineage>
</organism>
<feature type="domain" description="CCDC81-like prokaryotic HU" evidence="1">
    <location>
        <begin position="1"/>
        <end position="54"/>
    </location>
</feature>
<proteinExistence type="predicted"/>
<keyword evidence="3" id="KW-1185">Reference proteome</keyword>
<dbReference type="EMBL" id="QFFJ01000001">
    <property type="protein sequence ID" value="RBL92103.1"/>
    <property type="molecule type" value="Genomic_DNA"/>
</dbReference>
<gene>
    <name evidence="2" type="ORF">DF182_05780</name>
</gene>
<evidence type="ECO:0000313" key="2">
    <source>
        <dbReference type="EMBL" id="RBL92103.1"/>
    </source>
</evidence>
<dbReference type="OrthoDB" id="653949at2"/>
<evidence type="ECO:0000313" key="3">
    <source>
        <dbReference type="Proteomes" id="UP000253410"/>
    </source>
</evidence>
<name>A0A365Y0H6_9BACT</name>
<dbReference type="AlphaFoldDB" id="A0A365Y0H6"/>
<dbReference type="Proteomes" id="UP000253410">
    <property type="component" value="Unassembled WGS sequence"/>
</dbReference>
<dbReference type="InterPro" id="IPR040495">
    <property type="entry name" value="HU-CCDC81_bac_1"/>
</dbReference>
<dbReference type="Pfam" id="PF18174">
    <property type="entry name" value="HU-CCDC81_bac_1"/>
    <property type="match status" value="1"/>
</dbReference>
<reference evidence="2 3" key="1">
    <citation type="submission" date="2018-05" db="EMBL/GenBank/DDBJ databases">
        <title>Chitinophaga sp. K3CV102501T nov., isolated from isolated from a monsoon evergreen broad-leaved forest soil.</title>
        <authorList>
            <person name="Lv Y."/>
        </authorList>
    </citation>
    <scope>NUCLEOTIDE SEQUENCE [LARGE SCALE GENOMIC DNA]</scope>
    <source>
        <strain evidence="2 3">GDMCC 1.1325</strain>
    </source>
</reference>
<dbReference type="RefSeq" id="WP_113614703.1">
    <property type="nucleotide sequence ID" value="NZ_QFFJ01000001.1"/>
</dbReference>
<protein>
    <recommendedName>
        <fullName evidence="1">CCDC81-like prokaryotic HU domain-containing protein</fullName>
    </recommendedName>
</protein>
<comment type="caution">
    <text evidence="2">The sequence shown here is derived from an EMBL/GenBank/DDBJ whole genome shotgun (WGS) entry which is preliminary data.</text>
</comment>
<evidence type="ECO:0000259" key="1">
    <source>
        <dbReference type="Pfam" id="PF18174"/>
    </source>
</evidence>
<sequence>MLVLQQYIQEVLFRQRVCVVPHVGTFSIQHFPARYDAVSQTLLPPRDQVIFSQSWQDDGSCLEWIALKENLVPSVAQRKLEKYLEEFKTALESGKTLELPGIGRLQGDFTGNLHFYAEELPVNPADLPIAPIQRTEPPAPAALPAIQPTMAVTPVTPPEPPAPVEPLMTAAEEDTLEAVTEGGIFKWWWAVAGAVILLGGLGAWWYIGHQSVHEVPPPAPAPALPPATDTIVDTTQQVPANTVTTAVPAAPDSISYFVILEEYKDSLTAAHKVAKRKSWEQNVVLYHKNNLYKVAVPVKSLPIDTTSVLQEKQSEFKINKAYLEF</sequence>
<accession>A0A365Y0H6</accession>